<feature type="compositionally biased region" description="Polar residues" evidence="1">
    <location>
        <begin position="38"/>
        <end position="52"/>
    </location>
</feature>
<dbReference type="EMBL" id="SZYD01000006">
    <property type="protein sequence ID" value="KAD5961255.1"/>
    <property type="molecule type" value="Genomic_DNA"/>
</dbReference>
<reference evidence="2 3" key="1">
    <citation type="submission" date="2019-05" db="EMBL/GenBank/DDBJ databases">
        <title>Mikania micrantha, genome provides insights into the molecular mechanism of rapid growth.</title>
        <authorList>
            <person name="Liu B."/>
        </authorList>
    </citation>
    <scope>NUCLEOTIDE SEQUENCE [LARGE SCALE GENOMIC DNA]</scope>
    <source>
        <strain evidence="2">NLD-2019</strain>
        <tissue evidence="2">Leaf</tissue>
    </source>
</reference>
<protein>
    <submittedName>
        <fullName evidence="2">Uncharacterized protein</fullName>
    </submittedName>
</protein>
<evidence type="ECO:0000256" key="1">
    <source>
        <dbReference type="SAM" id="MobiDB-lite"/>
    </source>
</evidence>
<name>A0A5N6P7N9_9ASTR</name>
<feature type="region of interest" description="Disordered" evidence="1">
    <location>
        <begin position="1"/>
        <end position="216"/>
    </location>
</feature>
<organism evidence="2 3">
    <name type="scientific">Mikania micrantha</name>
    <name type="common">bitter vine</name>
    <dbReference type="NCBI Taxonomy" id="192012"/>
    <lineage>
        <taxon>Eukaryota</taxon>
        <taxon>Viridiplantae</taxon>
        <taxon>Streptophyta</taxon>
        <taxon>Embryophyta</taxon>
        <taxon>Tracheophyta</taxon>
        <taxon>Spermatophyta</taxon>
        <taxon>Magnoliopsida</taxon>
        <taxon>eudicotyledons</taxon>
        <taxon>Gunneridae</taxon>
        <taxon>Pentapetalae</taxon>
        <taxon>asterids</taxon>
        <taxon>campanulids</taxon>
        <taxon>Asterales</taxon>
        <taxon>Asteraceae</taxon>
        <taxon>Asteroideae</taxon>
        <taxon>Heliantheae alliance</taxon>
        <taxon>Eupatorieae</taxon>
        <taxon>Mikania</taxon>
    </lineage>
</organism>
<accession>A0A5N6P7N9</accession>
<keyword evidence="3" id="KW-1185">Reference proteome</keyword>
<feature type="compositionally biased region" description="Basic and acidic residues" evidence="1">
    <location>
        <begin position="191"/>
        <end position="208"/>
    </location>
</feature>
<feature type="compositionally biased region" description="Basic and acidic residues" evidence="1">
    <location>
        <begin position="1"/>
        <end position="22"/>
    </location>
</feature>
<proteinExistence type="predicted"/>
<sequence length="273" mass="31281">MEKRRFWSKREVKRSPDEELRAKTSSPFVRATSDDFLNHNQTKPNKNVNFSALFQGPSPVYTTGEHGEFSGEHEDEYEEYEDYENEQFSPVQGVRTFGAGPNFATTDPYVPHQRNQHHREFPRPDIPYPQPQPRKAQSQRRGRHAQYNDQGGNQAGYHKSYQQGNQAGSSGSSGGSIGDVMEMLKAMQMEMKAESTARLQDKETEARSSETIYGMKKPPKHVKYDVENGEFVKTREKDELGYIEKMGDTKQFWVGNHKDSKDTMGIGHIPYGY</sequence>
<comment type="caution">
    <text evidence="2">The sequence shown here is derived from an EMBL/GenBank/DDBJ whole genome shotgun (WGS) entry which is preliminary data.</text>
</comment>
<gene>
    <name evidence="2" type="ORF">E3N88_12728</name>
</gene>
<evidence type="ECO:0000313" key="2">
    <source>
        <dbReference type="EMBL" id="KAD5961255.1"/>
    </source>
</evidence>
<dbReference type="AlphaFoldDB" id="A0A5N6P7N9"/>
<dbReference type="Proteomes" id="UP000326396">
    <property type="component" value="Linkage Group LG14"/>
</dbReference>
<evidence type="ECO:0000313" key="3">
    <source>
        <dbReference type="Proteomes" id="UP000326396"/>
    </source>
</evidence>
<feature type="compositionally biased region" description="Acidic residues" evidence="1">
    <location>
        <begin position="73"/>
        <end position="85"/>
    </location>
</feature>